<dbReference type="AlphaFoldDB" id="A0A512B6C2"/>
<evidence type="ECO:0000313" key="1">
    <source>
        <dbReference type="EMBL" id="GEO07513.1"/>
    </source>
</evidence>
<proteinExistence type="predicted"/>
<dbReference type="Proteomes" id="UP000321513">
    <property type="component" value="Unassembled WGS sequence"/>
</dbReference>
<dbReference type="EMBL" id="BJYT01000001">
    <property type="protein sequence ID" value="GEO07513.1"/>
    <property type="molecule type" value="Genomic_DNA"/>
</dbReference>
<sequence>MTERQSVKKVEANTTLEECDTTMLKEVPMLAIKLFIHRYKIKAPFVVEQLSLKLGEKDL</sequence>
<organism evidence="1 2">
    <name type="scientific">Segetibacter aerophilus</name>
    <dbReference type="NCBI Taxonomy" id="670293"/>
    <lineage>
        <taxon>Bacteria</taxon>
        <taxon>Pseudomonadati</taxon>
        <taxon>Bacteroidota</taxon>
        <taxon>Chitinophagia</taxon>
        <taxon>Chitinophagales</taxon>
        <taxon>Chitinophagaceae</taxon>
        <taxon>Segetibacter</taxon>
    </lineage>
</organism>
<comment type="caution">
    <text evidence="1">The sequence shown here is derived from an EMBL/GenBank/DDBJ whole genome shotgun (WGS) entry which is preliminary data.</text>
</comment>
<name>A0A512B6C2_9BACT</name>
<protein>
    <submittedName>
        <fullName evidence="1">Uncharacterized protein</fullName>
    </submittedName>
</protein>
<evidence type="ECO:0000313" key="2">
    <source>
        <dbReference type="Proteomes" id="UP000321513"/>
    </source>
</evidence>
<keyword evidence="2" id="KW-1185">Reference proteome</keyword>
<gene>
    <name evidence="1" type="ORF">SAE01_00090</name>
</gene>
<accession>A0A512B6C2</accession>
<reference evidence="1 2" key="1">
    <citation type="submission" date="2019-07" db="EMBL/GenBank/DDBJ databases">
        <title>Whole genome shotgun sequence of Segetibacter aerophilus NBRC 106135.</title>
        <authorList>
            <person name="Hosoyama A."/>
            <person name="Uohara A."/>
            <person name="Ohji S."/>
            <person name="Ichikawa N."/>
        </authorList>
    </citation>
    <scope>NUCLEOTIDE SEQUENCE [LARGE SCALE GENOMIC DNA]</scope>
    <source>
        <strain evidence="1 2">NBRC 106135</strain>
    </source>
</reference>
<dbReference type="RefSeq" id="WP_147201487.1">
    <property type="nucleotide sequence ID" value="NZ_BJYT01000001.1"/>
</dbReference>